<feature type="region of interest" description="Disordered" evidence="2">
    <location>
        <begin position="308"/>
        <end position="341"/>
    </location>
</feature>
<dbReference type="InterPro" id="IPR039133">
    <property type="entry name" value="RNF25"/>
</dbReference>
<dbReference type="InParanoid" id="D2VJI6"/>
<dbReference type="Gene3D" id="3.30.40.10">
    <property type="entry name" value="Zinc/RING finger domain, C3HC4 (zinc finger)"/>
    <property type="match status" value="1"/>
</dbReference>
<dbReference type="Gene3D" id="3.10.110.10">
    <property type="entry name" value="Ubiquitin Conjugating Enzyme"/>
    <property type="match status" value="1"/>
</dbReference>
<protein>
    <submittedName>
        <fullName evidence="4">Predicted protein</fullName>
    </submittedName>
</protein>
<dbReference type="AlphaFoldDB" id="D2VJI6"/>
<evidence type="ECO:0000256" key="1">
    <source>
        <dbReference type="PROSITE-ProRule" id="PRU00175"/>
    </source>
</evidence>
<feature type="region of interest" description="Disordered" evidence="2">
    <location>
        <begin position="218"/>
        <end position="239"/>
    </location>
</feature>
<keyword evidence="1" id="KW-0479">Metal-binding</keyword>
<dbReference type="eggNOG" id="KOG4445">
    <property type="taxonomic scope" value="Eukaryota"/>
</dbReference>
<feature type="compositionally biased region" description="Pro residues" evidence="2">
    <location>
        <begin position="314"/>
        <end position="323"/>
    </location>
</feature>
<feature type="compositionally biased region" description="Low complexity" evidence="2">
    <location>
        <begin position="446"/>
        <end position="457"/>
    </location>
</feature>
<dbReference type="InterPro" id="IPR001841">
    <property type="entry name" value="Znf_RING"/>
</dbReference>
<keyword evidence="1" id="KW-0862">Zinc</keyword>
<dbReference type="InterPro" id="IPR016135">
    <property type="entry name" value="UBQ-conjugating_enzyme/RWD"/>
</dbReference>
<dbReference type="CDD" id="cd23818">
    <property type="entry name" value="RWD_RNF25"/>
    <property type="match status" value="1"/>
</dbReference>
<accession>D2VJI6</accession>
<dbReference type="OMA" id="ISIPWRR"/>
<proteinExistence type="predicted"/>
<evidence type="ECO:0000256" key="2">
    <source>
        <dbReference type="SAM" id="MobiDB-lite"/>
    </source>
</evidence>
<keyword evidence="5" id="KW-1185">Reference proteome</keyword>
<dbReference type="OrthoDB" id="8062037at2759"/>
<feature type="region of interest" description="Disordered" evidence="2">
    <location>
        <begin position="439"/>
        <end position="465"/>
    </location>
</feature>
<dbReference type="SMART" id="SM00184">
    <property type="entry name" value="RING"/>
    <property type="match status" value="1"/>
</dbReference>
<dbReference type="VEuPathDB" id="AmoebaDB:NAEGRDRAFT_50062"/>
<evidence type="ECO:0000313" key="5">
    <source>
        <dbReference type="Proteomes" id="UP000006671"/>
    </source>
</evidence>
<dbReference type="GO" id="GO:0061630">
    <property type="term" value="F:ubiquitin protein ligase activity"/>
    <property type="evidence" value="ECO:0007669"/>
    <property type="project" value="InterPro"/>
</dbReference>
<dbReference type="GO" id="GO:0016567">
    <property type="term" value="P:protein ubiquitination"/>
    <property type="evidence" value="ECO:0007669"/>
    <property type="project" value="TreeGrafter"/>
</dbReference>
<dbReference type="SUPFAM" id="SSF57850">
    <property type="entry name" value="RING/U-box"/>
    <property type="match status" value="1"/>
</dbReference>
<dbReference type="STRING" id="5762.D2VJI6"/>
<sequence length="465" mass="53022">MDGLIGRDLITIEVEMLRALYPEEEGLLKVDNYLDSEDYNEGKPLKLFITISPSTGLDDATQFVSLQICFNISNLDEYPSCLLKEVSSNRKGSSEDQNYFISIPWRRGLSEVQCNYMLSYLYKKAQQLISESEDFSCSPPVYNLLEEAREYLNNENARQLEVSRCSVCLDGFSGSEAFIKLPCYHIFHTNCLKTWFYHKCRDRYDRYLVLMDRDDRGVTSGGEETPTQPENEPLSGSDSPIVFDASWKENILNHDSIFTCPICLVTIPVTVVEQQLEVKKDDIINQYKKEKKKEDLERKKELKRLLALQEQQKPQPPPQPKPVPVINKEIPKKKKEQKGGWNGKSELYGVEIEGLTYSNNSNNIGVKQKEKVFTDLKEVARVRMTNMGTTTGRGPRKITLLAEFVSLELAEKFQREFNNKSIYDETVTCSLAAIQPTTASIEKSKPASSSSSTSNSNEKTKNQEK</sequence>
<gene>
    <name evidence="4" type="ORF">NAEGRDRAFT_50062</name>
</gene>
<dbReference type="InterPro" id="IPR013083">
    <property type="entry name" value="Znf_RING/FYVE/PHD"/>
</dbReference>
<dbReference type="Pfam" id="PF17123">
    <property type="entry name" value="zf-RING_11"/>
    <property type="match status" value="1"/>
</dbReference>
<name>D2VJI6_NAEGR</name>
<organism evidence="5">
    <name type="scientific">Naegleria gruberi</name>
    <name type="common">Amoeba</name>
    <dbReference type="NCBI Taxonomy" id="5762"/>
    <lineage>
        <taxon>Eukaryota</taxon>
        <taxon>Discoba</taxon>
        <taxon>Heterolobosea</taxon>
        <taxon>Tetramitia</taxon>
        <taxon>Eutetramitia</taxon>
        <taxon>Vahlkampfiidae</taxon>
        <taxon>Naegleria</taxon>
    </lineage>
</organism>
<dbReference type="CDD" id="cd16448">
    <property type="entry name" value="RING-H2"/>
    <property type="match status" value="1"/>
</dbReference>
<dbReference type="KEGG" id="ngr:NAEGRDRAFT_50062"/>
<dbReference type="GO" id="GO:0008270">
    <property type="term" value="F:zinc ion binding"/>
    <property type="evidence" value="ECO:0007669"/>
    <property type="project" value="UniProtKB-KW"/>
</dbReference>
<dbReference type="GeneID" id="8853021"/>
<dbReference type="PANTHER" id="PTHR13198:SF4">
    <property type="entry name" value="E3 UBIQUITIN-PROTEIN LIGASE RNF25"/>
    <property type="match status" value="1"/>
</dbReference>
<reference evidence="4 5" key="1">
    <citation type="journal article" date="2010" name="Cell">
        <title>The genome of Naegleria gruberi illuminates early eukaryotic versatility.</title>
        <authorList>
            <person name="Fritz-Laylin L.K."/>
            <person name="Prochnik S.E."/>
            <person name="Ginger M.L."/>
            <person name="Dacks J.B."/>
            <person name="Carpenter M.L."/>
            <person name="Field M.C."/>
            <person name="Kuo A."/>
            <person name="Paredez A."/>
            <person name="Chapman J."/>
            <person name="Pham J."/>
            <person name="Shu S."/>
            <person name="Neupane R."/>
            <person name="Cipriano M."/>
            <person name="Mancuso J."/>
            <person name="Tu H."/>
            <person name="Salamov A."/>
            <person name="Lindquist E."/>
            <person name="Shapiro H."/>
            <person name="Lucas S."/>
            <person name="Grigoriev I.V."/>
            <person name="Cande W.Z."/>
            <person name="Fulton C."/>
            <person name="Rokhsar D.S."/>
            <person name="Dawson S.C."/>
        </authorList>
    </citation>
    <scope>NUCLEOTIDE SEQUENCE [LARGE SCALE GENOMIC DNA]</scope>
    <source>
        <strain evidence="4 5">NEG-M</strain>
    </source>
</reference>
<evidence type="ECO:0000259" key="3">
    <source>
        <dbReference type="PROSITE" id="PS50089"/>
    </source>
</evidence>
<keyword evidence="1" id="KW-0863">Zinc-finger</keyword>
<evidence type="ECO:0000313" key="4">
    <source>
        <dbReference type="EMBL" id="EFC42950.1"/>
    </source>
</evidence>
<dbReference type="SUPFAM" id="SSF54495">
    <property type="entry name" value="UBC-like"/>
    <property type="match status" value="1"/>
</dbReference>
<feature type="compositionally biased region" description="Polar residues" evidence="2">
    <location>
        <begin position="225"/>
        <end position="238"/>
    </location>
</feature>
<dbReference type="Proteomes" id="UP000006671">
    <property type="component" value="Unassembled WGS sequence"/>
</dbReference>
<dbReference type="EMBL" id="GG738876">
    <property type="protein sequence ID" value="EFC42950.1"/>
    <property type="molecule type" value="Genomic_DNA"/>
</dbReference>
<dbReference type="RefSeq" id="XP_002675694.1">
    <property type="nucleotide sequence ID" value="XM_002675648.1"/>
</dbReference>
<dbReference type="GO" id="GO:0005634">
    <property type="term" value="C:nucleus"/>
    <property type="evidence" value="ECO:0007669"/>
    <property type="project" value="TreeGrafter"/>
</dbReference>
<feature type="domain" description="RING-type" evidence="3">
    <location>
        <begin position="165"/>
        <end position="200"/>
    </location>
</feature>
<dbReference type="PANTHER" id="PTHR13198">
    <property type="entry name" value="RING FINGER PROTEIN 25"/>
    <property type="match status" value="1"/>
</dbReference>
<dbReference type="PROSITE" id="PS50089">
    <property type="entry name" value="ZF_RING_2"/>
    <property type="match status" value="1"/>
</dbReference>